<keyword evidence="1" id="KW-0812">Transmembrane</keyword>
<proteinExistence type="predicted"/>
<dbReference type="Proteomes" id="UP000606786">
    <property type="component" value="Unassembled WGS sequence"/>
</dbReference>
<comment type="caution">
    <text evidence="2">The sequence shown here is derived from an EMBL/GenBank/DDBJ whole genome shotgun (WGS) entry which is preliminary data.</text>
</comment>
<gene>
    <name evidence="2" type="ORF">CCAP1982_LOCUS1895</name>
</gene>
<dbReference type="AlphaFoldDB" id="A0A811U4C4"/>
<feature type="transmembrane region" description="Helical" evidence="1">
    <location>
        <begin position="27"/>
        <end position="49"/>
    </location>
</feature>
<organism evidence="2 3">
    <name type="scientific">Ceratitis capitata</name>
    <name type="common">Mediterranean fruit fly</name>
    <name type="synonym">Tephritis capitata</name>
    <dbReference type="NCBI Taxonomy" id="7213"/>
    <lineage>
        <taxon>Eukaryota</taxon>
        <taxon>Metazoa</taxon>
        <taxon>Ecdysozoa</taxon>
        <taxon>Arthropoda</taxon>
        <taxon>Hexapoda</taxon>
        <taxon>Insecta</taxon>
        <taxon>Pterygota</taxon>
        <taxon>Neoptera</taxon>
        <taxon>Endopterygota</taxon>
        <taxon>Diptera</taxon>
        <taxon>Brachycera</taxon>
        <taxon>Muscomorpha</taxon>
        <taxon>Tephritoidea</taxon>
        <taxon>Tephritidae</taxon>
        <taxon>Ceratitis</taxon>
        <taxon>Ceratitis</taxon>
    </lineage>
</organism>
<keyword evidence="3" id="KW-1185">Reference proteome</keyword>
<evidence type="ECO:0000313" key="2">
    <source>
        <dbReference type="EMBL" id="CAD6993066.1"/>
    </source>
</evidence>
<dbReference type="EMBL" id="CAJHJT010000001">
    <property type="protein sequence ID" value="CAD6993066.1"/>
    <property type="molecule type" value="Genomic_DNA"/>
</dbReference>
<protein>
    <submittedName>
        <fullName evidence="2">(Mediterranean fruit fly) hypothetical protein</fullName>
    </submittedName>
</protein>
<keyword evidence="1" id="KW-0472">Membrane</keyword>
<evidence type="ECO:0000256" key="1">
    <source>
        <dbReference type="SAM" id="Phobius"/>
    </source>
</evidence>
<accession>A0A811U4C4</accession>
<sequence>MVQHSLGPLCVSFPTALYCFEFFFDLYFLPLFLLFFVLYLLCCRIRFILYIYHVLKIMLHTVAPPLRATATTPASTAAAASATTITTVTTQQQQHNTLKDEIKKLLQQ</sequence>
<reference evidence="2" key="1">
    <citation type="submission" date="2020-11" db="EMBL/GenBank/DDBJ databases">
        <authorList>
            <person name="Whitehead M."/>
        </authorList>
    </citation>
    <scope>NUCLEOTIDE SEQUENCE</scope>
    <source>
        <strain evidence="2">EGII</strain>
    </source>
</reference>
<name>A0A811U4C4_CERCA</name>
<evidence type="ECO:0000313" key="3">
    <source>
        <dbReference type="Proteomes" id="UP000606786"/>
    </source>
</evidence>
<keyword evidence="1" id="KW-1133">Transmembrane helix</keyword>